<evidence type="ECO:0000313" key="3">
    <source>
        <dbReference type="Proteomes" id="UP000001555"/>
    </source>
</evidence>
<organism>
    <name type="scientific">Ixodes scapularis</name>
    <name type="common">Black-legged tick</name>
    <name type="synonym">Deer tick</name>
    <dbReference type="NCBI Taxonomy" id="6945"/>
    <lineage>
        <taxon>Eukaryota</taxon>
        <taxon>Metazoa</taxon>
        <taxon>Ecdysozoa</taxon>
        <taxon>Arthropoda</taxon>
        <taxon>Chelicerata</taxon>
        <taxon>Arachnida</taxon>
        <taxon>Acari</taxon>
        <taxon>Parasitiformes</taxon>
        <taxon>Ixodida</taxon>
        <taxon>Ixodoidea</taxon>
        <taxon>Ixodidae</taxon>
        <taxon>Ixodinae</taxon>
        <taxon>Ixodes</taxon>
    </lineage>
</organism>
<reference evidence="2" key="2">
    <citation type="submission" date="2020-05" db="UniProtKB">
        <authorList>
            <consortium name="EnsemblMetazoa"/>
        </authorList>
    </citation>
    <scope>IDENTIFICATION</scope>
    <source>
        <strain evidence="2">wikel</strain>
    </source>
</reference>
<dbReference type="VEuPathDB" id="VectorBase:ISCW010060"/>
<name>B7Q1R8_IXOSC</name>
<dbReference type="PaxDb" id="6945-B7Q1R8"/>
<keyword evidence="3" id="KW-1185">Reference proteome</keyword>
<accession>B7Q1R8</accession>
<proteinExistence type="predicted"/>
<dbReference type="EMBL" id="DS839047">
    <property type="protein sequence ID" value="EEC12790.1"/>
    <property type="molecule type" value="Genomic_DNA"/>
</dbReference>
<evidence type="ECO:0000313" key="2">
    <source>
        <dbReference type="EnsemblMetazoa" id="ISCW010060-PA"/>
    </source>
</evidence>
<reference evidence="1 3" key="1">
    <citation type="submission" date="2008-03" db="EMBL/GenBank/DDBJ databases">
        <title>Annotation of Ixodes scapularis.</title>
        <authorList>
            <consortium name="Ixodes scapularis Genome Project Consortium"/>
            <person name="Caler E."/>
            <person name="Hannick L.I."/>
            <person name="Bidwell S."/>
            <person name="Joardar V."/>
            <person name="Thiagarajan M."/>
            <person name="Amedeo P."/>
            <person name="Galinsky K.J."/>
            <person name="Schobel S."/>
            <person name="Inman J."/>
            <person name="Hostetler J."/>
            <person name="Miller J."/>
            <person name="Hammond M."/>
            <person name="Megy K."/>
            <person name="Lawson D."/>
            <person name="Kodira C."/>
            <person name="Sutton G."/>
            <person name="Meyer J."/>
            <person name="Hill C.A."/>
            <person name="Birren B."/>
            <person name="Nene V."/>
            <person name="Collins F."/>
            <person name="Alarcon-Chaidez F."/>
            <person name="Wikel S."/>
            <person name="Strausberg R."/>
        </authorList>
    </citation>
    <scope>NUCLEOTIDE SEQUENCE [LARGE SCALE GENOMIC DNA]</scope>
    <source>
        <strain evidence="3">Wikel</strain>
        <strain evidence="1">Wikel colony</strain>
    </source>
</reference>
<dbReference type="EMBL" id="ABJB010806445">
    <property type="status" value="NOT_ANNOTATED_CDS"/>
    <property type="molecule type" value="Genomic_DNA"/>
</dbReference>
<dbReference type="EnsemblMetazoa" id="ISCW010060-RA">
    <property type="protein sequence ID" value="ISCW010060-PA"/>
    <property type="gene ID" value="ISCW010060"/>
</dbReference>
<dbReference type="HOGENOM" id="CLU_1526875_0_0_1"/>
<gene>
    <name evidence="1" type="ORF">IscW_ISCW010060</name>
</gene>
<dbReference type="Proteomes" id="UP000001555">
    <property type="component" value="Unassembled WGS sequence"/>
</dbReference>
<dbReference type="AlphaFoldDB" id="B7Q1R8"/>
<sequence length="176" mass="19918">MWRGRTFVCEQRRTPLSSGAVLREAQVRRLHTAQRSPRLLWGGNSTSEKTTISGRPIWERVVRHARTHRAQIYRLLRSGNLDGVECPSQKNCRNAPSTRAQQPRTLLWPPVNTPHILLWKVMCRLTKEPTHCTMAELALSGATDIAERANSELRLALPLHEGSCSRGAIARKELTL</sequence>
<evidence type="ECO:0000313" key="1">
    <source>
        <dbReference type="EMBL" id="EEC12790.1"/>
    </source>
</evidence>
<dbReference type="InParanoid" id="B7Q1R8"/>
<protein>
    <submittedName>
        <fullName evidence="1 2">Uncharacterized protein</fullName>
    </submittedName>
</protein>
<dbReference type="VEuPathDB" id="VectorBase:ISCI010060"/>